<comment type="caution">
    <text evidence="1">The sequence shown here is derived from an EMBL/GenBank/DDBJ whole genome shotgun (WGS) entry which is preliminary data.</text>
</comment>
<dbReference type="Proteomes" id="UP001589703">
    <property type="component" value="Unassembled WGS sequence"/>
</dbReference>
<sequence>MLAGETPVLVHNSGAGPDPTSFSNLIPADTPEWFKPIAPGTVLSRSGNYAYVVTGDGELVIGKRTAGHVSLAQGRDVLAAGEFKTKGGQVVYLDNKSGHYQPYGAHAQKAAVDAFNRNGLGADGKYIEAWRPSC</sequence>
<accession>A0ABV5VP82</accession>
<dbReference type="EMBL" id="JBHMAR010000101">
    <property type="protein sequence ID" value="MFB9739393.1"/>
    <property type="molecule type" value="Genomic_DNA"/>
</dbReference>
<keyword evidence="2" id="KW-1185">Reference proteome</keyword>
<reference evidence="1 2" key="1">
    <citation type="submission" date="2024-09" db="EMBL/GenBank/DDBJ databases">
        <authorList>
            <person name="Sun Q."/>
            <person name="Mori K."/>
        </authorList>
    </citation>
    <scope>NUCLEOTIDE SEQUENCE [LARGE SCALE GENOMIC DNA]</scope>
    <source>
        <strain evidence="1 2">JCM 10918</strain>
    </source>
</reference>
<name>A0ABV5VP82_9ACTN</name>
<evidence type="ECO:0000313" key="2">
    <source>
        <dbReference type="Proteomes" id="UP001589703"/>
    </source>
</evidence>
<dbReference type="RefSeq" id="WP_189291764.1">
    <property type="nucleotide sequence ID" value="NZ_JBHMAR010000101.1"/>
</dbReference>
<organism evidence="1 2">
    <name type="scientific">Streptomyces thermocoprophilus</name>
    <dbReference type="NCBI Taxonomy" id="78356"/>
    <lineage>
        <taxon>Bacteria</taxon>
        <taxon>Bacillati</taxon>
        <taxon>Actinomycetota</taxon>
        <taxon>Actinomycetes</taxon>
        <taxon>Kitasatosporales</taxon>
        <taxon>Streptomycetaceae</taxon>
        <taxon>Streptomyces</taxon>
    </lineage>
</organism>
<evidence type="ECO:0000313" key="1">
    <source>
        <dbReference type="EMBL" id="MFB9739393.1"/>
    </source>
</evidence>
<protein>
    <submittedName>
        <fullName evidence="1">Uncharacterized protein</fullName>
    </submittedName>
</protein>
<proteinExistence type="predicted"/>
<gene>
    <name evidence="1" type="ORF">ACFFRO_30520</name>
</gene>